<gene>
    <name evidence="1" type="ORF">A2650_00085</name>
</gene>
<protein>
    <recommendedName>
        <fullName evidence="3">ATPase domain-containing protein</fullName>
    </recommendedName>
</protein>
<proteinExistence type="predicted"/>
<organism evidence="1 2">
    <name type="scientific">Candidatus Yanofskybacteria bacterium RIFCSPHIGHO2_01_FULL_41_53</name>
    <dbReference type="NCBI Taxonomy" id="1802663"/>
    <lineage>
        <taxon>Bacteria</taxon>
        <taxon>Candidatus Yanofskyibacteriota</taxon>
    </lineage>
</organism>
<dbReference type="EMBL" id="MGJD01000002">
    <property type="protein sequence ID" value="OGN01945.1"/>
    <property type="molecule type" value="Genomic_DNA"/>
</dbReference>
<name>A0A1F8EM62_9BACT</name>
<reference evidence="1 2" key="1">
    <citation type="journal article" date="2016" name="Nat. Commun.">
        <title>Thousands of microbial genomes shed light on interconnected biogeochemical processes in an aquifer system.</title>
        <authorList>
            <person name="Anantharaman K."/>
            <person name="Brown C.T."/>
            <person name="Hug L.A."/>
            <person name="Sharon I."/>
            <person name="Castelle C.J."/>
            <person name="Probst A.J."/>
            <person name="Thomas B.C."/>
            <person name="Singh A."/>
            <person name="Wilkins M.J."/>
            <person name="Karaoz U."/>
            <person name="Brodie E.L."/>
            <person name="Williams K.H."/>
            <person name="Hubbard S.S."/>
            <person name="Banfield J.F."/>
        </authorList>
    </citation>
    <scope>NUCLEOTIDE SEQUENCE [LARGE SCALE GENOMIC DNA]</scope>
</reference>
<dbReference type="Gene3D" id="3.40.50.300">
    <property type="entry name" value="P-loop containing nucleotide triphosphate hydrolases"/>
    <property type="match status" value="1"/>
</dbReference>
<dbReference type="AlphaFoldDB" id="A0A1F8EM62"/>
<sequence length="444" mass="52149">MEHITEPDNQEQVKSNALLWEETFGIDPERDIEKIRPFLKYLTKFGRFCSKWDYSTQKKAGYLKYTEEEIEEGKYDLADFQLAIEEARREIPEEFFSNLAGKYEQARVVADSIVRLDQEKDIIDDLNNHKPVLIRGNWRIGKTSMVWSLKTHKYGKDLFFEDVAMYSSESLDSFKKALFHEILRTLQGPDSETNIEENRKLIESDQDPFEYLNKLLESKGKTMYVSLDEVIAFAKKPEILEYIAQLKKYPNIKLAIVLHRYYEFEQQFAKIFKDFETHFVKALTFEEVKLLITKPLKNTPIKFTAGAIQKIYEITGGRPMEINNICHYLFDPHHGRHESDDKKEYKIIYEESDIDNIIGRDTWELKDIFQSAVDNYRRVYSRSMSKEEKLVIGKLIKEKQIPIADIDQATIQPLIDTTFVKKTDGNYSINGSLFAKVVEEWVES</sequence>
<dbReference type="SUPFAM" id="SSF52540">
    <property type="entry name" value="P-loop containing nucleoside triphosphate hydrolases"/>
    <property type="match status" value="1"/>
</dbReference>
<evidence type="ECO:0000313" key="2">
    <source>
        <dbReference type="Proteomes" id="UP000177117"/>
    </source>
</evidence>
<dbReference type="Proteomes" id="UP000177117">
    <property type="component" value="Unassembled WGS sequence"/>
</dbReference>
<evidence type="ECO:0008006" key="3">
    <source>
        <dbReference type="Google" id="ProtNLM"/>
    </source>
</evidence>
<evidence type="ECO:0000313" key="1">
    <source>
        <dbReference type="EMBL" id="OGN01945.1"/>
    </source>
</evidence>
<comment type="caution">
    <text evidence="1">The sequence shown here is derived from an EMBL/GenBank/DDBJ whole genome shotgun (WGS) entry which is preliminary data.</text>
</comment>
<dbReference type="InterPro" id="IPR027417">
    <property type="entry name" value="P-loop_NTPase"/>
</dbReference>
<accession>A0A1F8EM62</accession>